<reference evidence="2" key="2">
    <citation type="submission" date="2023-06" db="EMBL/GenBank/DDBJ databases">
        <authorList>
            <consortium name="Lawrence Berkeley National Laboratory"/>
            <person name="Haridas S."/>
            <person name="Hensen N."/>
            <person name="Bonometti L."/>
            <person name="Westerberg I."/>
            <person name="Brannstrom I.O."/>
            <person name="Guillou S."/>
            <person name="Cros-Aarteil S."/>
            <person name="Calhoun S."/>
            <person name="Kuo A."/>
            <person name="Mondo S."/>
            <person name="Pangilinan J."/>
            <person name="Riley R."/>
            <person name="LaButti K."/>
            <person name="Andreopoulos B."/>
            <person name="Lipzen A."/>
            <person name="Chen C."/>
            <person name="Yanf M."/>
            <person name="Daum C."/>
            <person name="Ng V."/>
            <person name="Clum A."/>
            <person name="Steindorff A."/>
            <person name="Ohm R."/>
            <person name="Martin F."/>
            <person name="Silar P."/>
            <person name="Natvig D."/>
            <person name="Lalanne C."/>
            <person name="Gautier V."/>
            <person name="Ament-velasquez S.L."/>
            <person name="Kruys A."/>
            <person name="Hutchinson M.I."/>
            <person name="Powell A.J."/>
            <person name="Barry K."/>
            <person name="Miller A.N."/>
            <person name="Grigoriev I.V."/>
            <person name="Debuchy R."/>
            <person name="Gladieux P."/>
            <person name="Thoren M.H."/>
            <person name="Johannesson H."/>
        </authorList>
    </citation>
    <scope>NUCLEOTIDE SEQUENCE</scope>
    <source>
        <strain evidence="2">CBS 232.78</strain>
    </source>
</reference>
<reference evidence="2" key="1">
    <citation type="journal article" date="2023" name="Mol. Phylogenet. Evol.">
        <title>Genome-scale phylogeny and comparative genomics of the fungal order Sordariales.</title>
        <authorList>
            <person name="Hensen N."/>
            <person name="Bonometti L."/>
            <person name="Westerberg I."/>
            <person name="Brannstrom I.O."/>
            <person name="Guillou S."/>
            <person name="Cros-Aarteil S."/>
            <person name="Calhoun S."/>
            <person name="Haridas S."/>
            <person name="Kuo A."/>
            <person name="Mondo S."/>
            <person name="Pangilinan J."/>
            <person name="Riley R."/>
            <person name="LaButti K."/>
            <person name="Andreopoulos B."/>
            <person name="Lipzen A."/>
            <person name="Chen C."/>
            <person name="Yan M."/>
            <person name="Daum C."/>
            <person name="Ng V."/>
            <person name="Clum A."/>
            <person name="Steindorff A."/>
            <person name="Ohm R.A."/>
            <person name="Martin F."/>
            <person name="Silar P."/>
            <person name="Natvig D.O."/>
            <person name="Lalanne C."/>
            <person name="Gautier V."/>
            <person name="Ament-Velasquez S.L."/>
            <person name="Kruys A."/>
            <person name="Hutchinson M.I."/>
            <person name="Powell A.J."/>
            <person name="Barry K."/>
            <person name="Miller A.N."/>
            <person name="Grigoriev I.V."/>
            <person name="Debuchy R."/>
            <person name="Gladieux P."/>
            <person name="Hiltunen Thoren M."/>
            <person name="Johannesson H."/>
        </authorList>
    </citation>
    <scope>NUCLEOTIDE SEQUENCE</scope>
    <source>
        <strain evidence="2">CBS 232.78</strain>
    </source>
</reference>
<dbReference type="Proteomes" id="UP001285441">
    <property type="component" value="Unassembled WGS sequence"/>
</dbReference>
<evidence type="ECO:0000313" key="2">
    <source>
        <dbReference type="EMBL" id="KAK3367625.1"/>
    </source>
</evidence>
<protein>
    <submittedName>
        <fullName evidence="2">Uncharacterized protein</fullName>
    </submittedName>
</protein>
<dbReference type="AlphaFoldDB" id="A0AAE0K0X5"/>
<keyword evidence="1" id="KW-0472">Membrane</keyword>
<accession>A0AAE0K0X5</accession>
<name>A0AAE0K0X5_9PEZI</name>
<keyword evidence="1" id="KW-0812">Transmembrane</keyword>
<evidence type="ECO:0000256" key="1">
    <source>
        <dbReference type="SAM" id="Phobius"/>
    </source>
</evidence>
<proteinExistence type="predicted"/>
<keyword evidence="3" id="KW-1185">Reference proteome</keyword>
<evidence type="ECO:0000313" key="3">
    <source>
        <dbReference type="Proteomes" id="UP001285441"/>
    </source>
</evidence>
<dbReference type="EMBL" id="JAULSW010000011">
    <property type="protein sequence ID" value="KAK3367625.1"/>
    <property type="molecule type" value="Genomic_DNA"/>
</dbReference>
<feature type="transmembrane region" description="Helical" evidence="1">
    <location>
        <begin position="63"/>
        <end position="83"/>
    </location>
</feature>
<keyword evidence="1" id="KW-1133">Transmembrane helix</keyword>
<sequence>MNITEANVTSRLLPLAETNASATIVANAMRAIADLGGVLDNVSVSVNRIPSSPNSVLPGWRQSMTAVLTNMYVICGLSLLLFCPMRLST</sequence>
<gene>
    <name evidence="2" type="ORF">B0H63DRAFT_489525</name>
</gene>
<organism evidence="2 3">
    <name type="scientific">Podospora didyma</name>
    <dbReference type="NCBI Taxonomy" id="330526"/>
    <lineage>
        <taxon>Eukaryota</taxon>
        <taxon>Fungi</taxon>
        <taxon>Dikarya</taxon>
        <taxon>Ascomycota</taxon>
        <taxon>Pezizomycotina</taxon>
        <taxon>Sordariomycetes</taxon>
        <taxon>Sordariomycetidae</taxon>
        <taxon>Sordariales</taxon>
        <taxon>Podosporaceae</taxon>
        <taxon>Podospora</taxon>
    </lineage>
</organism>
<comment type="caution">
    <text evidence="2">The sequence shown here is derived from an EMBL/GenBank/DDBJ whole genome shotgun (WGS) entry which is preliminary data.</text>
</comment>